<feature type="domain" description="GGDEF" evidence="5">
    <location>
        <begin position="114"/>
        <end position="247"/>
    </location>
</feature>
<dbReference type="InterPro" id="IPR050469">
    <property type="entry name" value="Diguanylate_Cyclase"/>
</dbReference>
<reference evidence="6 7" key="1">
    <citation type="submission" date="2019-07" db="EMBL/GenBank/DDBJ databases">
        <title>Draft genome for Aliikangiella sp. M105.</title>
        <authorList>
            <person name="Wang G."/>
        </authorList>
    </citation>
    <scope>NUCLEOTIDE SEQUENCE [LARGE SCALE GENOMIC DNA]</scope>
    <source>
        <strain evidence="6 7">M105</strain>
    </source>
</reference>
<dbReference type="SMART" id="SM00267">
    <property type="entry name" value="GGDEF"/>
    <property type="match status" value="1"/>
</dbReference>
<keyword evidence="4" id="KW-1133">Transmembrane helix</keyword>
<dbReference type="NCBIfam" id="TIGR00254">
    <property type="entry name" value="GGDEF"/>
    <property type="match status" value="1"/>
</dbReference>
<dbReference type="RefSeq" id="WP_142894281.1">
    <property type="nucleotide sequence ID" value="NZ_ML660165.1"/>
</dbReference>
<keyword evidence="4" id="KW-0812">Transmembrane</keyword>
<dbReference type="CDD" id="cd01949">
    <property type="entry name" value="GGDEF"/>
    <property type="match status" value="1"/>
</dbReference>
<proteinExistence type="predicted"/>
<evidence type="ECO:0000313" key="6">
    <source>
        <dbReference type="EMBL" id="TQV86859.1"/>
    </source>
</evidence>
<dbReference type="EMBL" id="VIKS01000009">
    <property type="protein sequence ID" value="TQV86859.1"/>
    <property type="molecule type" value="Genomic_DNA"/>
</dbReference>
<feature type="transmembrane region" description="Helical" evidence="4">
    <location>
        <begin position="51"/>
        <end position="71"/>
    </location>
</feature>
<keyword evidence="4" id="KW-0472">Membrane</keyword>
<comment type="catalytic activity">
    <reaction evidence="3">
        <text>2 GTP = 3',3'-c-di-GMP + 2 diphosphate</text>
        <dbReference type="Rhea" id="RHEA:24898"/>
        <dbReference type="ChEBI" id="CHEBI:33019"/>
        <dbReference type="ChEBI" id="CHEBI:37565"/>
        <dbReference type="ChEBI" id="CHEBI:58805"/>
        <dbReference type="EC" id="2.7.7.65"/>
    </reaction>
</comment>
<dbReference type="OrthoDB" id="73375at2"/>
<protein>
    <recommendedName>
        <fullName evidence="2">diguanylate cyclase</fullName>
        <ecNumber evidence="2">2.7.7.65</ecNumber>
    </recommendedName>
</protein>
<dbReference type="GO" id="GO:0052621">
    <property type="term" value="F:diguanylate cyclase activity"/>
    <property type="evidence" value="ECO:0007669"/>
    <property type="project" value="UniProtKB-EC"/>
</dbReference>
<dbReference type="AlphaFoldDB" id="A0A545UBL8"/>
<sequence>MDLQRKIIQIIPKPYLVLLISTFSMIMALALDVVLVWILNYDYRTEDLIGAIVLPFLVAPVISWYTLEILYEVDRLEVEKKKAATYDSLTGLLNRRAFIQSCNSIFELAKRNKQHCCLIAIDIDFFKKINDTFGHQAGDNVLAEFGNIAKTHAKTCDLAGRLGGEEFAFFLPKTSLQQAKILAEKLLSAAKTAEIIYDNAKIQLTISIGIATTNGQSHTLQNLLKNADQALYHAKHSGRDQLSVFQPVS</sequence>
<dbReference type="SUPFAM" id="SSF55073">
    <property type="entry name" value="Nucleotide cyclase"/>
    <property type="match status" value="1"/>
</dbReference>
<evidence type="ECO:0000256" key="4">
    <source>
        <dbReference type="SAM" id="Phobius"/>
    </source>
</evidence>
<dbReference type="PANTHER" id="PTHR45138:SF9">
    <property type="entry name" value="DIGUANYLATE CYCLASE DGCM-RELATED"/>
    <property type="match status" value="1"/>
</dbReference>
<dbReference type="Proteomes" id="UP000315439">
    <property type="component" value="Unassembled WGS sequence"/>
</dbReference>
<comment type="cofactor">
    <cofactor evidence="1">
        <name>Mg(2+)</name>
        <dbReference type="ChEBI" id="CHEBI:18420"/>
    </cofactor>
</comment>
<dbReference type="GO" id="GO:0005886">
    <property type="term" value="C:plasma membrane"/>
    <property type="evidence" value="ECO:0007669"/>
    <property type="project" value="TreeGrafter"/>
</dbReference>
<dbReference type="InterPro" id="IPR043128">
    <property type="entry name" value="Rev_trsase/Diguanyl_cyclase"/>
</dbReference>
<dbReference type="GO" id="GO:1902201">
    <property type="term" value="P:negative regulation of bacterial-type flagellum-dependent cell motility"/>
    <property type="evidence" value="ECO:0007669"/>
    <property type="project" value="TreeGrafter"/>
</dbReference>
<dbReference type="FunFam" id="3.30.70.270:FF:000001">
    <property type="entry name" value="Diguanylate cyclase domain protein"/>
    <property type="match status" value="1"/>
</dbReference>
<organism evidence="6 7">
    <name type="scientific">Aliikangiella coralliicola</name>
    <dbReference type="NCBI Taxonomy" id="2592383"/>
    <lineage>
        <taxon>Bacteria</taxon>
        <taxon>Pseudomonadati</taxon>
        <taxon>Pseudomonadota</taxon>
        <taxon>Gammaproteobacteria</taxon>
        <taxon>Oceanospirillales</taxon>
        <taxon>Pleioneaceae</taxon>
        <taxon>Aliikangiella</taxon>
    </lineage>
</organism>
<dbReference type="PANTHER" id="PTHR45138">
    <property type="entry name" value="REGULATORY COMPONENTS OF SENSORY TRANSDUCTION SYSTEM"/>
    <property type="match status" value="1"/>
</dbReference>
<evidence type="ECO:0000313" key="7">
    <source>
        <dbReference type="Proteomes" id="UP000315439"/>
    </source>
</evidence>
<keyword evidence="7" id="KW-1185">Reference proteome</keyword>
<dbReference type="Gene3D" id="3.30.70.270">
    <property type="match status" value="1"/>
</dbReference>
<evidence type="ECO:0000256" key="2">
    <source>
        <dbReference type="ARBA" id="ARBA00012528"/>
    </source>
</evidence>
<feature type="transmembrane region" description="Helical" evidence="4">
    <location>
        <begin position="15"/>
        <end position="39"/>
    </location>
</feature>
<dbReference type="InterPro" id="IPR029787">
    <property type="entry name" value="Nucleotide_cyclase"/>
</dbReference>
<dbReference type="PROSITE" id="PS50887">
    <property type="entry name" value="GGDEF"/>
    <property type="match status" value="1"/>
</dbReference>
<dbReference type="EC" id="2.7.7.65" evidence="2"/>
<evidence type="ECO:0000256" key="1">
    <source>
        <dbReference type="ARBA" id="ARBA00001946"/>
    </source>
</evidence>
<evidence type="ECO:0000259" key="5">
    <source>
        <dbReference type="PROSITE" id="PS50887"/>
    </source>
</evidence>
<name>A0A545UBL8_9GAMM</name>
<comment type="caution">
    <text evidence="6">The sequence shown here is derived from an EMBL/GenBank/DDBJ whole genome shotgun (WGS) entry which is preliminary data.</text>
</comment>
<dbReference type="Pfam" id="PF00990">
    <property type="entry name" value="GGDEF"/>
    <property type="match status" value="1"/>
</dbReference>
<dbReference type="InterPro" id="IPR000160">
    <property type="entry name" value="GGDEF_dom"/>
</dbReference>
<accession>A0A545UBL8</accession>
<gene>
    <name evidence="6" type="ORF">FLL46_13660</name>
</gene>
<evidence type="ECO:0000256" key="3">
    <source>
        <dbReference type="ARBA" id="ARBA00034247"/>
    </source>
</evidence>
<dbReference type="GO" id="GO:0043709">
    <property type="term" value="P:cell adhesion involved in single-species biofilm formation"/>
    <property type="evidence" value="ECO:0007669"/>
    <property type="project" value="TreeGrafter"/>
</dbReference>